<keyword evidence="7" id="KW-0969">Cilium</keyword>
<evidence type="ECO:0000256" key="11">
    <source>
        <dbReference type="ARBA" id="ARBA00024803"/>
    </source>
</evidence>
<keyword evidence="4" id="KW-1003">Cell membrane</keyword>
<dbReference type="GO" id="GO:0032880">
    <property type="term" value="P:regulation of protein localization"/>
    <property type="evidence" value="ECO:0007669"/>
    <property type="project" value="TreeGrafter"/>
</dbReference>
<evidence type="ECO:0000256" key="2">
    <source>
        <dbReference type="ARBA" id="ARBA00009082"/>
    </source>
</evidence>
<dbReference type="STRING" id="33097.A0A150GB61"/>
<evidence type="ECO:0000256" key="4">
    <source>
        <dbReference type="ARBA" id="ARBA00022475"/>
    </source>
</evidence>
<keyword evidence="6 12" id="KW-1133">Transmembrane helix</keyword>
<evidence type="ECO:0000313" key="14">
    <source>
        <dbReference type="Proteomes" id="UP000075714"/>
    </source>
</evidence>
<evidence type="ECO:0000256" key="10">
    <source>
        <dbReference type="ARBA" id="ARBA00023273"/>
    </source>
</evidence>
<proteinExistence type="inferred from homology"/>
<reference evidence="14" key="1">
    <citation type="journal article" date="2016" name="Nat. Commun.">
        <title>The Gonium pectorale genome demonstrates co-option of cell cycle regulation during the evolution of multicellularity.</title>
        <authorList>
            <person name="Hanschen E.R."/>
            <person name="Marriage T.N."/>
            <person name="Ferris P.J."/>
            <person name="Hamaji T."/>
            <person name="Toyoda A."/>
            <person name="Fujiyama A."/>
            <person name="Neme R."/>
            <person name="Noguchi H."/>
            <person name="Minakuchi Y."/>
            <person name="Suzuki M."/>
            <person name="Kawai-Toyooka H."/>
            <person name="Smith D.R."/>
            <person name="Sparks H."/>
            <person name="Anderson J."/>
            <person name="Bakaric R."/>
            <person name="Luria V."/>
            <person name="Karger A."/>
            <person name="Kirschner M.W."/>
            <person name="Durand P.M."/>
            <person name="Michod R.E."/>
            <person name="Nozaki H."/>
            <person name="Olson B.J."/>
        </authorList>
    </citation>
    <scope>NUCLEOTIDE SEQUENCE [LARGE SCALE GENOMIC DNA]</scope>
    <source>
        <strain evidence="14">NIES-2863</strain>
    </source>
</reference>
<feature type="transmembrane region" description="Helical" evidence="12">
    <location>
        <begin position="141"/>
        <end position="163"/>
    </location>
</feature>
<dbReference type="Proteomes" id="UP000075714">
    <property type="component" value="Unassembled WGS sequence"/>
</dbReference>
<dbReference type="GO" id="GO:0060170">
    <property type="term" value="C:ciliary membrane"/>
    <property type="evidence" value="ECO:0007669"/>
    <property type="project" value="UniProtKB-SubCell"/>
</dbReference>
<keyword evidence="10" id="KW-0966">Cell projection</keyword>
<comment type="caution">
    <text evidence="13">The sequence shown here is derived from an EMBL/GenBank/DDBJ whole genome shotgun (WGS) entry which is preliminary data.</text>
</comment>
<evidence type="ECO:0000256" key="12">
    <source>
        <dbReference type="SAM" id="Phobius"/>
    </source>
</evidence>
<dbReference type="PANTHER" id="PTHR14605:SF1">
    <property type="entry name" value="TRANSMEMBRANE PROTEIN 231"/>
    <property type="match status" value="1"/>
</dbReference>
<dbReference type="AlphaFoldDB" id="A0A150GB61"/>
<dbReference type="GO" id="GO:0060271">
    <property type="term" value="P:cilium assembly"/>
    <property type="evidence" value="ECO:0007669"/>
    <property type="project" value="TreeGrafter"/>
</dbReference>
<keyword evidence="14" id="KW-1185">Reference proteome</keyword>
<keyword evidence="9" id="KW-0325">Glycoprotein</keyword>
<name>A0A150GB61_GONPE</name>
<evidence type="ECO:0000256" key="9">
    <source>
        <dbReference type="ARBA" id="ARBA00023180"/>
    </source>
</evidence>
<evidence type="ECO:0000256" key="6">
    <source>
        <dbReference type="ARBA" id="ARBA00022989"/>
    </source>
</evidence>
<organism evidence="13 14">
    <name type="scientific">Gonium pectorale</name>
    <name type="common">Green alga</name>
    <dbReference type="NCBI Taxonomy" id="33097"/>
    <lineage>
        <taxon>Eukaryota</taxon>
        <taxon>Viridiplantae</taxon>
        <taxon>Chlorophyta</taxon>
        <taxon>core chlorophytes</taxon>
        <taxon>Chlorophyceae</taxon>
        <taxon>CS clade</taxon>
        <taxon>Chlamydomonadales</taxon>
        <taxon>Volvocaceae</taxon>
        <taxon>Gonium</taxon>
    </lineage>
</organism>
<evidence type="ECO:0000313" key="13">
    <source>
        <dbReference type="EMBL" id="KXZ47076.1"/>
    </source>
</evidence>
<evidence type="ECO:0000256" key="1">
    <source>
        <dbReference type="ARBA" id="ARBA00004272"/>
    </source>
</evidence>
<comment type="function">
    <text evidence="11">Transmembrane component of the tectonic-like complex, a complex localized at the transition zone of primary cilia and acting as a barrier that prevents diffusion of transmembrane proteins between the cilia and plasma membranes. Required for ciliogenesis and sonic hedgehog/SHH signaling.</text>
</comment>
<evidence type="ECO:0000256" key="8">
    <source>
        <dbReference type="ARBA" id="ARBA00023136"/>
    </source>
</evidence>
<dbReference type="Pfam" id="PF10149">
    <property type="entry name" value="TM231"/>
    <property type="match status" value="1"/>
</dbReference>
<keyword evidence="8 12" id="KW-0472">Membrane</keyword>
<gene>
    <name evidence="13" type="ORF">GPECTOR_38g313</name>
</gene>
<evidence type="ECO:0000256" key="5">
    <source>
        <dbReference type="ARBA" id="ARBA00022692"/>
    </source>
</evidence>
<protein>
    <recommendedName>
        <fullName evidence="3">Transmembrane protein 231</fullName>
    </recommendedName>
</protein>
<dbReference type="InterPro" id="IPR019306">
    <property type="entry name" value="TMEM231"/>
</dbReference>
<dbReference type="OrthoDB" id="426438at2759"/>
<comment type="subcellular location">
    <subcellularLocation>
        <location evidence="1">Cell projection</location>
        <location evidence="1">Cilium membrane</location>
        <topology evidence="1">Multi-pass membrane protein</topology>
    </subcellularLocation>
</comment>
<dbReference type="GO" id="GO:0035869">
    <property type="term" value="C:ciliary transition zone"/>
    <property type="evidence" value="ECO:0007669"/>
    <property type="project" value="TreeGrafter"/>
</dbReference>
<sequence length="183" mass="21408">MEEDLNNDGKPDVILFKAAVAAMFPVHSVKALLQFQYSLTLTLQAKNQLTDRRYSAIYNVPLLNSTSPSVQTSVQPGVELEFQSILKAYLDRNYTTTYANQYPVWTGGTRNAFELQIRVRIPANQVVYYRPQVIEMLKGGWIQWLATYIVLWYLLQWVEWFVFTFRLVETRIVSDFTPKRQHF</sequence>
<dbReference type="EMBL" id="LSYV01000039">
    <property type="protein sequence ID" value="KXZ47076.1"/>
    <property type="molecule type" value="Genomic_DNA"/>
</dbReference>
<accession>A0A150GB61</accession>
<comment type="similarity">
    <text evidence="2">Belongs to the TMEM231 family.</text>
</comment>
<keyword evidence="5 12" id="KW-0812">Transmembrane</keyword>
<evidence type="ECO:0000256" key="3">
    <source>
        <dbReference type="ARBA" id="ARBA00015087"/>
    </source>
</evidence>
<dbReference type="PANTHER" id="PTHR14605">
    <property type="entry name" value="CHST5 PROTEIN"/>
    <property type="match status" value="1"/>
</dbReference>
<evidence type="ECO:0000256" key="7">
    <source>
        <dbReference type="ARBA" id="ARBA00023069"/>
    </source>
</evidence>